<reference evidence="6 7" key="1">
    <citation type="submission" date="2023-03" db="EMBL/GenBank/DDBJ databases">
        <title>Genome sequence of Lichtheimia ornata CBS 291.66.</title>
        <authorList>
            <person name="Mohabir J.T."/>
            <person name="Shea T.P."/>
            <person name="Kurbessoian T."/>
            <person name="Berby B."/>
            <person name="Fontaine J."/>
            <person name="Livny J."/>
            <person name="Gnirke A."/>
            <person name="Stajich J.E."/>
            <person name="Cuomo C.A."/>
        </authorList>
    </citation>
    <scope>NUCLEOTIDE SEQUENCE [LARGE SCALE GENOMIC DNA]</scope>
    <source>
        <strain evidence="6">CBS 291.66</strain>
    </source>
</reference>
<evidence type="ECO:0000256" key="1">
    <source>
        <dbReference type="ARBA" id="ARBA00022630"/>
    </source>
</evidence>
<evidence type="ECO:0000256" key="4">
    <source>
        <dbReference type="ARBA" id="ARBA00023033"/>
    </source>
</evidence>
<name>A0AAD7XVG3_9FUNG</name>
<comment type="caution">
    <text evidence="6">The sequence shown here is derived from an EMBL/GenBank/DDBJ whole genome shotgun (WGS) entry which is preliminary data.</text>
</comment>
<dbReference type="GO" id="GO:0004497">
    <property type="term" value="F:monooxygenase activity"/>
    <property type="evidence" value="ECO:0007669"/>
    <property type="project" value="UniProtKB-KW"/>
</dbReference>
<dbReference type="Gene3D" id="3.50.50.60">
    <property type="entry name" value="FAD/NAD(P)-binding domain"/>
    <property type="match status" value="1"/>
</dbReference>
<organism evidence="6 7">
    <name type="scientific">Lichtheimia ornata</name>
    <dbReference type="NCBI Taxonomy" id="688661"/>
    <lineage>
        <taxon>Eukaryota</taxon>
        <taxon>Fungi</taxon>
        <taxon>Fungi incertae sedis</taxon>
        <taxon>Mucoromycota</taxon>
        <taxon>Mucoromycotina</taxon>
        <taxon>Mucoromycetes</taxon>
        <taxon>Mucorales</taxon>
        <taxon>Lichtheimiaceae</taxon>
        <taxon>Lichtheimia</taxon>
    </lineage>
</organism>
<dbReference type="PRINTS" id="PR00420">
    <property type="entry name" value="RNGMNOXGNASE"/>
</dbReference>
<dbReference type="Pfam" id="PF01494">
    <property type="entry name" value="FAD_binding_3"/>
    <property type="match status" value="2"/>
</dbReference>
<dbReference type="GO" id="GO:0071949">
    <property type="term" value="F:FAD binding"/>
    <property type="evidence" value="ECO:0007669"/>
    <property type="project" value="InterPro"/>
</dbReference>
<gene>
    <name evidence="6" type="ORF">O0I10_008365</name>
</gene>
<keyword evidence="2" id="KW-0274">FAD</keyword>
<feature type="domain" description="FAD-binding" evidence="5">
    <location>
        <begin position="134"/>
        <end position="384"/>
    </location>
</feature>
<dbReference type="AlphaFoldDB" id="A0AAD7XVG3"/>
<dbReference type="InterPro" id="IPR002938">
    <property type="entry name" value="FAD-bd"/>
</dbReference>
<proteinExistence type="predicted"/>
<keyword evidence="3" id="KW-0560">Oxidoreductase</keyword>
<dbReference type="RefSeq" id="XP_058340838.1">
    <property type="nucleotide sequence ID" value="XM_058488368.1"/>
</dbReference>
<evidence type="ECO:0000259" key="5">
    <source>
        <dbReference type="Pfam" id="PF01494"/>
    </source>
</evidence>
<sequence length="416" mass="45823">MATTAENQVLIIGGGLAGLALGNVLQHHGIPYTVFERESSPNDRLQGWSLSMHFVLPRLAELIDPAKWAEFGPRTAVNPQDPHNVSFALIDGVSGKPFMQRGGPNLGAGVYRVNRKRLRDWLSEGINVVWGKQFDHYTTTTEEQDGGVKAVFKDGTEVRGRLLIGVDGSNSAVAQQKLGTKLYDECTSTHPVKALGTQTIIDAELRKKIEEMSSAFMIAFGQNPPSGGPMPCFFSSLNDVISDNEFSMQWSVSTLDEDFKIADTDAERLQQAKDLVRKGNFSGPIAEMALNTKDDTPTLGLRIRERAPPEDLGSISPDNVVLVGDAAHAMTMFRGEGANHAIMDSLVLGEQLIKLYKDEISLKEALDVYYKEMIPRGRKAVQESHEAAFTMHKSREAIEEMVQSVIKRHTGQDQKE</sequence>
<keyword evidence="1" id="KW-0285">Flavoprotein</keyword>
<dbReference type="InterPro" id="IPR036188">
    <property type="entry name" value="FAD/NAD-bd_sf"/>
</dbReference>
<feature type="domain" description="FAD-binding" evidence="5">
    <location>
        <begin position="7"/>
        <end position="43"/>
    </location>
</feature>
<evidence type="ECO:0000256" key="3">
    <source>
        <dbReference type="ARBA" id="ARBA00023002"/>
    </source>
</evidence>
<dbReference type="PANTHER" id="PTHR47178:SF1">
    <property type="entry name" value="FAD-BINDING DOMAIN-CONTAINING PROTEIN-RELATED"/>
    <property type="match status" value="1"/>
</dbReference>
<evidence type="ECO:0000256" key="2">
    <source>
        <dbReference type="ARBA" id="ARBA00022827"/>
    </source>
</evidence>
<dbReference type="SUPFAM" id="SSF51905">
    <property type="entry name" value="FAD/NAD(P)-binding domain"/>
    <property type="match status" value="1"/>
</dbReference>
<keyword evidence="7" id="KW-1185">Reference proteome</keyword>
<dbReference type="Proteomes" id="UP001234581">
    <property type="component" value="Unassembled WGS sequence"/>
</dbReference>
<evidence type="ECO:0000313" key="7">
    <source>
        <dbReference type="Proteomes" id="UP001234581"/>
    </source>
</evidence>
<dbReference type="EMBL" id="JARTCD010000044">
    <property type="protein sequence ID" value="KAJ8655925.1"/>
    <property type="molecule type" value="Genomic_DNA"/>
</dbReference>
<protein>
    <recommendedName>
        <fullName evidence="5">FAD-binding domain-containing protein</fullName>
    </recommendedName>
</protein>
<accession>A0AAD7XVG3</accession>
<dbReference type="PANTHER" id="PTHR47178">
    <property type="entry name" value="MONOOXYGENASE, FAD-BINDING"/>
    <property type="match status" value="1"/>
</dbReference>
<keyword evidence="4" id="KW-0503">Monooxygenase</keyword>
<evidence type="ECO:0000313" key="6">
    <source>
        <dbReference type="EMBL" id="KAJ8655925.1"/>
    </source>
</evidence>
<dbReference type="GeneID" id="83215772"/>